<gene>
    <name evidence="1" type="ORF">RRG08_025173</name>
</gene>
<sequence>MSSLQAKPVTEPYGVVLCLLMSRGTDVTKRGDKGELTWLSKCRLEYKLLVSRVESVPVSSPRLGKMPEKH</sequence>
<protein>
    <submittedName>
        <fullName evidence="1">Uncharacterized protein</fullName>
    </submittedName>
</protein>
<evidence type="ECO:0000313" key="2">
    <source>
        <dbReference type="Proteomes" id="UP001283361"/>
    </source>
</evidence>
<keyword evidence="2" id="KW-1185">Reference proteome</keyword>
<evidence type="ECO:0000313" key="1">
    <source>
        <dbReference type="EMBL" id="KAK3766172.1"/>
    </source>
</evidence>
<organism evidence="1 2">
    <name type="scientific">Elysia crispata</name>
    <name type="common">lettuce slug</name>
    <dbReference type="NCBI Taxonomy" id="231223"/>
    <lineage>
        <taxon>Eukaryota</taxon>
        <taxon>Metazoa</taxon>
        <taxon>Spiralia</taxon>
        <taxon>Lophotrochozoa</taxon>
        <taxon>Mollusca</taxon>
        <taxon>Gastropoda</taxon>
        <taxon>Heterobranchia</taxon>
        <taxon>Euthyneura</taxon>
        <taxon>Panpulmonata</taxon>
        <taxon>Sacoglossa</taxon>
        <taxon>Placobranchoidea</taxon>
        <taxon>Plakobranchidae</taxon>
        <taxon>Elysia</taxon>
    </lineage>
</organism>
<accession>A0AAE1DD84</accession>
<name>A0AAE1DD84_9GAST</name>
<dbReference type="EMBL" id="JAWDGP010004247">
    <property type="protein sequence ID" value="KAK3766172.1"/>
    <property type="molecule type" value="Genomic_DNA"/>
</dbReference>
<proteinExistence type="predicted"/>
<dbReference type="Proteomes" id="UP001283361">
    <property type="component" value="Unassembled WGS sequence"/>
</dbReference>
<comment type="caution">
    <text evidence="1">The sequence shown here is derived from an EMBL/GenBank/DDBJ whole genome shotgun (WGS) entry which is preliminary data.</text>
</comment>
<reference evidence="1" key="1">
    <citation type="journal article" date="2023" name="G3 (Bethesda)">
        <title>A reference genome for the long-term kleptoplast-retaining sea slug Elysia crispata morphotype clarki.</title>
        <authorList>
            <person name="Eastman K.E."/>
            <person name="Pendleton A.L."/>
            <person name="Shaikh M.A."/>
            <person name="Suttiyut T."/>
            <person name="Ogas R."/>
            <person name="Tomko P."/>
            <person name="Gavelis G."/>
            <person name="Widhalm J.R."/>
            <person name="Wisecaver J.H."/>
        </authorList>
    </citation>
    <scope>NUCLEOTIDE SEQUENCE</scope>
    <source>
        <strain evidence="1">ECLA1</strain>
    </source>
</reference>
<dbReference type="AlphaFoldDB" id="A0AAE1DD84"/>